<comment type="caution">
    <text evidence="1">The sequence shown here is derived from an EMBL/GenBank/DDBJ whole genome shotgun (WGS) entry which is preliminary data.</text>
</comment>
<evidence type="ECO:0000313" key="2">
    <source>
        <dbReference type="Proteomes" id="UP001345963"/>
    </source>
</evidence>
<reference evidence="1 2" key="1">
    <citation type="submission" date="2021-07" db="EMBL/GenBank/DDBJ databases">
        <authorList>
            <person name="Palmer J.M."/>
        </authorList>
    </citation>
    <scope>NUCLEOTIDE SEQUENCE [LARGE SCALE GENOMIC DNA]</scope>
    <source>
        <strain evidence="1 2">AT_MEX2019</strain>
        <tissue evidence="1">Muscle</tissue>
    </source>
</reference>
<keyword evidence="2" id="KW-1185">Reference proteome</keyword>
<dbReference type="EMBL" id="JAHUTI010040040">
    <property type="protein sequence ID" value="MED6244944.1"/>
    <property type="molecule type" value="Genomic_DNA"/>
</dbReference>
<organism evidence="1 2">
    <name type="scientific">Ataeniobius toweri</name>
    <dbReference type="NCBI Taxonomy" id="208326"/>
    <lineage>
        <taxon>Eukaryota</taxon>
        <taxon>Metazoa</taxon>
        <taxon>Chordata</taxon>
        <taxon>Craniata</taxon>
        <taxon>Vertebrata</taxon>
        <taxon>Euteleostomi</taxon>
        <taxon>Actinopterygii</taxon>
        <taxon>Neopterygii</taxon>
        <taxon>Teleostei</taxon>
        <taxon>Neoteleostei</taxon>
        <taxon>Acanthomorphata</taxon>
        <taxon>Ovalentaria</taxon>
        <taxon>Atherinomorphae</taxon>
        <taxon>Cyprinodontiformes</taxon>
        <taxon>Goodeidae</taxon>
        <taxon>Ataeniobius</taxon>
    </lineage>
</organism>
<dbReference type="Proteomes" id="UP001345963">
    <property type="component" value="Unassembled WGS sequence"/>
</dbReference>
<proteinExistence type="predicted"/>
<evidence type="ECO:0000313" key="1">
    <source>
        <dbReference type="EMBL" id="MED6244944.1"/>
    </source>
</evidence>
<accession>A0ABU7B5X3</accession>
<protein>
    <submittedName>
        <fullName evidence="1">Uncharacterized protein</fullName>
    </submittedName>
</protein>
<gene>
    <name evidence="1" type="ORF">ATANTOWER_028148</name>
</gene>
<sequence>MTMTKSTGQSDLLAVQICFPHVASTEQDEEKEVELATSHPVIAEREANMATLTEKSTKERLLSVLDDLEVLSRELIEMLALSRGQKLPQPGEDTQVTETHWSKSVLSTSVTGRVCRAVLPGEKCRIIVLET</sequence>
<name>A0ABU7B5X3_9TELE</name>